<protein>
    <recommendedName>
        <fullName evidence="1">CFAP61 dimerisation domain-containing protein</fullName>
    </recommendedName>
</protein>
<keyword evidence="3" id="KW-1185">Reference proteome</keyword>
<gene>
    <name evidence="2" type="ORF">Ciccas_008158</name>
</gene>
<dbReference type="PANTHER" id="PTHR21178:SF8">
    <property type="entry name" value="CILIA- AND FLAGELLA-ASSOCIATED PROTEIN 61"/>
    <property type="match status" value="1"/>
</dbReference>
<feature type="domain" description="CFAP61 dimerisation" evidence="1">
    <location>
        <begin position="319"/>
        <end position="419"/>
    </location>
</feature>
<dbReference type="PANTHER" id="PTHR21178">
    <property type="entry name" value="CILIA- AND FLAGELLA-ASSOCIATED PROTEIN 61"/>
    <property type="match status" value="1"/>
</dbReference>
<dbReference type="Proteomes" id="UP001626550">
    <property type="component" value="Unassembled WGS sequence"/>
</dbReference>
<name>A0ABD2Q187_9PLAT</name>
<evidence type="ECO:0000313" key="2">
    <source>
        <dbReference type="EMBL" id="KAL3313240.1"/>
    </source>
</evidence>
<dbReference type="AlphaFoldDB" id="A0ABD2Q187"/>
<dbReference type="EMBL" id="JBJKFK010001379">
    <property type="protein sequence ID" value="KAL3313240.1"/>
    <property type="molecule type" value="Genomic_DNA"/>
</dbReference>
<dbReference type="InterPro" id="IPR056299">
    <property type="entry name" value="CFAP61_dimer"/>
</dbReference>
<dbReference type="InterPro" id="IPR036188">
    <property type="entry name" value="FAD/NAD-bd_sf"/>
</dbReference>
<dbReference type="InterPro" id="IPR038884">
    <property type="entry name" value="CFAP61"/>
</dbReference>
<evidence type="ECO:0000259" key="1">
    <source>
        <dbReference type="Pfam" id="PF23150"/>
    </source>
</evidence>
<comment type="caution">
    <text evidence="2">The sequence shown here is derived from an EMBL/GenBank/DDBJ whole genome shotgun (WGS) entry which is preliminary data.</text>
</comment>
<reference evidence="2 3" key="1">
    <citation type="submission" date="2024-11" db="EMBL/GenBank/DDBJ databases">
        <title>Adaptive evolution of stress response genes in parasites aligns with host niche diversity.</title>
        <authorList>
            <person name="Hahn C."/>
            <person name="Resl P."/>
        </authorList>
    </citation>
    <scope>NUCLEOTIDE SEQUENCE [LARGE SCALE GENOMIC DNA]</scope>
    <source>
        <strain evidence="2">EGGRZ-B1_66</strain>
        <tissue evidence="2">Body</tissue>
    </source>
</reference>
<dbReference type="Gene3D" id="3.50.50.60">
    <property type="entry name" value="FAD/NAD(P)-binding domain"/>
    <property type="match status" value="2"/>
</dbReference>
<sequence>MPEDSVLGYLRNGNGRPILTEDHAYSLEQICQLGLRVAVRSIKGKLTAINREEKYLLVNNKYKVYYDHLVITTGLQYQPQTKPTTEDTLTWREYIAKVSAGRKASSSIVLYGNNLDVYAAVGNLLEDGVRASSIIVVLPEATLNEETLGNTDDSVSAFGDPTLDQFLQSRMSQLGIRICSGYNLLNCEMQAILLQTPVVHTVEFVRSHTDEKLTLPCLALFCFHKKQVDHVLASAVNDACLVFDSRLVVDTAFCTNDLAIRAGGPCTKLQRIYLENAISHNHLNSCEVGLQLAETLLEIFHPKVLQAPKYHKDPIHILPMHTRPKIKGAFLPGGFHFLHVKKPRDVTKGRWMVTGEDKVDSQGLFKIHLDDKSKINELYILTRSPIPAHNYMKLYDKPAVLVNNLESRYDEGLIDDFFE</sequence>
<evidence type="ECO:0000313" key="3">
    <source>
        <dbReference type="Proteomes" id="UP001626550"/>
    </source>
</evidence>
<accession>A0ABD2Q187</accession>
<proteinExistence type="predicted"/>
<organism evidence="2 3">
    <name type="scientific">Cichlidogyrus casuarinus</name>
    <dbReference type="NCBI Taxonomy" id="1844966"/>
    <lineage>
        <taxon>Eukaryota</taxon>
        <taxon>Metazoa</taxon>
        <taxon>Spiralia</taxon>
        <taxon>Lophotrochozoa</taxon>
        <taxon>Platyhelminthes</taxon>
        <taxon>Monogenea</taxon>
        <taxon>Monopisthocotylea</taxon>
        <taxon>Dactylogyridea</taxon>
        <taxon>Ancyrocephalidae</taxon>
        <taxon>Cichlidogyrus</taxon>
    </lineage>
</organism>
<dbReference type="Pfam" id="PF23150">
    <property type="entry name" value="CFAP61_dimer"/>
    <property type="match status" value="1"/>
</dbReference>